<evidence type="ECO:0000256" key="2">
    <source>
        <dbReference type="ARBA" id="ARBA00022705"/>
    </source>
</evidence>
<evidence type="ECO:0000313" key="16">
    <source>
        <dbReference type="Proteomes" id="UP000591941"/>
    </source>
</evidence>
<keyword evidence="7 11" id="KW-0346">Stress response</keyword>
<feature type="binding site" evidence="11">
    <location>
        <position position="211"/>
    </location>
    <ligand>
        <name>Zn(2+)</name>
        <dbReference type="ChEBI" id="CHEBI:29105"/>
        <label>1</label>
    </ligand>
</feature>
<dbReference type="PROSITE" id="PS50076">
    <property type="entry name" value="DNAJ_2"/>
    <property type="match status" value="1"/>
</dbReference>
<evidence type="ECO:0000259" key="13">
    <source>
        <dbReference type="PROSITE" id="PS50076"/>
    </source>
</evidence>
<comment type="function">
    <text evidence="11">Participates actively in the response to hyperosmotic and heat shock by preventing the aggregation of stress-denatured proteins and by disaggregating proteins, also in an autonomous, DnaK-independent fashion. Unfolded proteins bind initially to DnaJ; upon interaction with the DnaJ-bound protein, DnaK hydrolyzes its bound ATP, resulting in the formation of a stable complex. GrpE releases ADP from DnaK; ATP binding to DnaK triggers the release of the substrate protein, thus completing the reaction cycle. Several rounds of ATP-dependent interactions between DnaJ, DnaK and GrpE are required for fully efficient folding. Also involved, together with DnaK and GrpE, in the DNA replication of plasmids through activation of initiation proteins.</text>
</comment>
<feature type="binding site" evidence="11">
    <location>
        <position position="171"/>
    </location>
    <ligand>
        <name>Zn(2+)</name>
        <dbReference type="ChEBI" id="CHEBI:29105"/>
        <label>2</label>
    </ligand>
</feature>
<dbReference type="FunFam" id="1.10.287.110:FF:000031">
    <property type="entry name" value="Molecular chaperone DnaJ"/>
    <property type="match status" value="1"/>
</dbReference>
<evidence type="ECO:0000256" key="6">
    <source>
        <dbReference type="ARBA" id="ARBA00022833"/>
    </source>
</evidence>
<feature type="repeat" description="CXXCXGXG motif" evidence="11">
    <location>
        <begin position="154"/>
        <end position="161"/>
    </location>
</feature>
<protein>
    <recommendedName>
        <fullName evidence="10 11">Chaperone protein DnaJ</fullName>
    </recommendedName>
</protein>
<organism evidence="15 16">
    <name type="scientific">Negativicoccus succinicivorans</name>
    <dbReference type="NCBI Taxonomy" id="620903"/>
    <lineage>
        <taxon>Bacteria</taxon>
        <taxon>Bacillati</taxon>
        <taxon>Bacillota</taxon>
        <taxon>Negativicutes</taxon>
        <taxon>Veillonellales</taxon>
        <taxon>Veillonellaceae</taxon>
        <taxon>Negativicoccus</taxon>
    </lineage>
</organism>
<dbReference type="Pfam" id="PF00684">
    <property type="entry name" value="DnaJ_CXXCXGXG"/>
    <property type="match status" value="1"/>
</dbReference>
<gene>
    <name evidence="11" type="primary">dnaJ</name>
    <name evidence="15" type="ORF">HNR45_000244</name>
</gene>
<evidence type="ECO:0000313" key="15">
    <source>
        <dbReference type="EMBL" id="MBB6477222.1"/>
    </source>
</evidence>
<comment type="domain">
    <text evidence="11">The J domain is necessary and sufficient to stimulate DnaK ATPase activity. Zinc center 1 plays an important role in the autonomous, DnaK-independent chaperone activity of DnaJ. Zinc center 2 is essential for interaction with DnaK and for DnaJ activity.</text>
</comment>
<dbReference type="InterPro" id="IPR036410">
    <property type="entry name" value="HSP_DnaJ_Cys-rich_dom_sf"/>
</dbReference>
<dbReference type="PANTHER" id="PTHR43096:SF48">
    <property type="entry name" value="CHAPERONE PROTEIN DNAJ"/>
    <property type="match status" value="1"/>
</dbReference>
<feature type="domain" description="CR-type" evidence="14">
    <location>
        <begin position="141"/>
        <end position="223"/>
    </location>
</feature>
<dbReference type="CDD" id="cd10719">
    <property type="entry name" value="DnaJ_zf"/>
    <property type="match status" value="1"/>
</dbReference>
<dbReference type="InterPro" id="IPR001305">
    <property type="entry name" value="HSP_DnaJ_Cys-rich_dom"/>
</dbReference>
<dbReference type="GO" id="GO:0005737">
    <property type="term" value="C:cytoplasm"/>
    <property type="evidence" value="ECO:0007669"/>
    <property type="project" value="UniProtKB-SubCell"/>
</dbReference>
<evidence type="ECO:0000256" key="9">
    <source>
        <dbReference type="ARBA" id="ARBA00061004"/>
    </source>
</evidence>
<dbReference type="RefSeq" id="WP_024048958.1">
    <property type="nucleotide sequence ID" value="NZ_CABWNB010000001.1"/>
</dbReference>
<evidence type="ECO:0000256" key="7">
    <source>
        <dbReference type="ARBA" id="ARBA00023016"/>
    </source>
</evidence>
<dbReference type="GO" id="GO:0031072">
    <property type="term" value="F:heat shock protein binding"/>
    <property type="evidence" value="ECO:0007669"/>
    <property type="project" value="InterPro"/>
</dbReference>
<dbReference type="InterPro" id="IPR018253">
    <property type="entry name" value="DnaJ_domain_CS"/>
</dbReference>
<reference evidence="15 16" key="1">
    <citation type="submission" date="2020-08" db="EMBL/GenBank/DDBJ databases">
        <title>Genomic Encyclopedia of Type Strains, Phase IV (KMG-IV): sequencing the most valuable type-strain genomes for metagenomic binning, comparative biology and taxonomic classification.</title>
        <authorList>
            <person name="Goeker M."/>
        </authorList>
    </citation>
    <scope>NUCLEOTIDE SEQUENCE [LARGE SCALE GENOMIC DNA]</scope>
    <source>
        <strain evidence="15 16">DSM 21255</strain>
    </source>
</reference>
<dbReference type="SMART" id="SM00271">
    <property type="entry name" value="DnaJ"/>
    <property type="match status" value="1"/>
</dbReference>
<evidence type="ECO:0000256" key="11">
    <source>
        <dbReference type="HAMAP-Rule" id="MF_01152"/>
    </source>
</evidence>
<keyword evidence="6 11" id="KW-0862">Zinc</keyword>
<keyword evidence="8 11" id="KW-0143">Chaperone</keyword>
<feature type="zinc finger region" description="CR-type" evidence="12">
    <location>
        <begin position="141"/>
        <end position="223"/>
    </location>
</feature>
<keyword evidence="3 11" id="KW-0479">Metal-binding</keyword>
<feature type="binding site" evidence="11">
    <location>
        <position position="197"/>
    </location>
    <ligand>
        <name>Zn(2+)</name>
        <dbReference type="ChEBI" id="CHEBI:29105"/>
        <label>2</label>
    </ligand>
</feature>
<evidence type="ECO:0000256" key="8">
    <source>
        <dbReference type="ARBA" id="ARBA00023186"/>
    </source>
</evidence>
<dbReference type="InterPro" id="IPR002939">
    <property type="entry name" value="DnaJ_C"/>
</dbReference>
<comment type="subunit">
    <text evidence="11">Homodimer.</text>
</comment>
<dbReference type="InterPro" id="IPR001623">
    <property type="entry name" value="DnaJ_domain"/>
</dbReference>
<feature type="repeat" description="CXXCXGXG motif" evidence="11">
    <location>
        <begin position="197"/>
        <end position="204"/>
    </location>
</feature>
<evidence type="ECO:0000259" key="14">
    <source>
        <dbReference type="PROSITE" id="PS51188"/>
    </source>
</evidence>
<dbReference type="Proteomes" id="UP000591941">
    <property type="component" value="Unassembled WGS sequence"/>
</dbReference>
<dbReference type="FunFam" id="2.10.230.10:FF:000002">
    <property type="entry name" value="Molecular chaperone DnaJ"/>
    <property type="match status" value="1"/>
</dbReference>
<dbReference type="PROSITE" id="PS51188">
    <property type="entry name" value="ZF_CR"/>
    <property type="match status" value="1"/>
</dbReference>
<dbReference type="Gene3D" id="1.10.287.110">
    <property type="entry name" value="DnaJ domain"/>
    <property type="match status" value="1"/>
</dbReference>
<feature type="binding site" evidence="11">
    <location>
        <position position="200"/>
    </location>
    <ligand>
        <name>Zn(2+)</name>
        <dbReference type="ChEBI" id="CHEBI:29105"/>
        <label>2</label>
    </ligand>
</feature>
<feature type="domain" description="J" evidence="13">
    <location>
        <begin position="5"/>
        <end position="71"/>
    </location>
</feature>
<dbReference type="GO" id="GO:0009408">
    <property type="term" value="P:response to heat"/>
    <property type="evidence" value="ECO:0007669"/>
    <property type="project" value="InterPro"/>
</dbReference>
<sequence>MSDQNYYDVLGVNKNASADEIKKAYRKMARKYHPDLNKDDPKTAEAKFKEVNEAYETLSDESKRAQYDQFGHTAYQQAGQTGGFGGFGGFGGAQGGFGGFGDLGDIFGSFFGGGGARQTGPIRGADLRYDLEITLEEAAVGVEKEFSIVKDEVCPHCHGDGAEPGTSVQTCPQCHGTGQEQVVRNTPLGQMMSVHTCSRCQGRGKVIESPCHECRGSGKVQKKRKLRVKIPAGVDTDSRIRLAGEGGLGERGGETGDLYVYIYVQPHARFQRRGADLFCEAEVSFPTAAMGGTIQLDTLFGKVELKIPHGTPGGKTFRLSGQGLPSLRSDRKGDLNVRVTIGVPRSLSSEQRAALLKYSECMGDSTVNKEEPSFFDKLKDKLNN</sequence>
<dbReference type="Pfam" id="PF01556">
    <property type="entry name" value="DnaJ_C"/>
    <property type="match status" value="1"/>
</dbReference>
<dbReference type="FunFam" id="2.60.260.20:FF:000005">
    <property type="entry name" value="Chaperone protein dnaJ 1, mitochondrial"/>
    <property type="match status" value="1"/>
</dbReference>
<dbReference type="InterPro" id="IPR036869">
    <property type="entry name" value="J_dom_sf"/>
</dbReference>
<dbReference type="Pfam" id="PF00226">
    <property type="entry name" value="DnaJ"/>
    <property type="match status" value="1"/>
</dbReference>
<feature type="repeat" description="CXXCXGXG motif" evidence="11">
    <location>
        <begin position="171"/>
        <end position="178"/>
    </location>
</feature>
<evidence type="ECO:0000256" key="12">
    <source>
        <dbReference type="PROSITE-ProRule" id="PRU00546"/>
    </source>
</evidence>
<dbReference type="PANTHER" id="PTHR43096">
    <property type="entry name" value="DNAJ HOMOLOG 1, MITOCHONDRIAL-RELATED"/>
    <property type="match status" value="1"/>
</dbReference>
<dbReference type="InterPro" id="IPR012724">
    <property type="entry name" value="DnaJ"/>
</dbReference>
<feature type="binding site" evidence="11">
    <location>
        <position position="214"/>
    </location>
    <ligand>
        <name>Zn(2+)</name>
        <dbReference type="ChEBI" id="CHEBI:29105"/>
        <label>1</label>
    </ligand>
</feature>
<evidence type="ECO:0000256" key="4">
    <source>
        <dbReference type="ARBA" id="ARBA00022737"/>
    </source>
</evidence>
<keyword evidence="5 11" id="KW-0863">Zinc-finger</keyword>
<evidence type="ECO:0000256" key="3">
    <source>
        <dbReference type="ARBA" id="ARBA00022723"/>
    </source>
</evidence>
<dbReference type="SUPFAM" id="SSF49493">
    <property type="entry name" value="HSP40/DnaJ peptide-binding domain"/>
    <property type="match status" value="2"/>
</dbReference>
<dbReference type="SUPFAM" id="SSF46565">
    <property type="entry name" value="Chaperone J-domain"/>
    <property type="match status" value="1"/>
</dbReference>
<dbReference type="GO" id="GO:0008270">
    <property type="term" value="F:zinc ion binding"/>
    <property type="evidence" value="ECO:0007669"/>
    <property type="project" value="UniProtKB-UniRule"/>
</dbReference>
<dbReference type="GO" id="GO:0042026">
    <property type="term" value="P:protein refolding"/>
    <property type="evidence" value="ECO:0007669"/>
    <property type="project" value="TreeGrafter"/>
</dbReference>
<dbReference type="NCBIfam" id="TIGR02349">
    <property type="entry name" value="DnaJ_bact"/>
    <property type="match status" value="1"/>
</dbReference>
<dbReference type="SUPFAM" id="SSF57938">
    <property type="entry name" value="DnaJ/Hsp40 cysteine-rich domain"/>
    <property type="match status" value="1"/>
</dbReference>
<feature type="binding site" evidence="11">
    <location>
        <position position="157"/>
    </location>
    <ligand>
        <name>Zn(2+)</name>
        <dbReference type="ChEBI" id="CHEBI:29105"/>
        <label>1</label>
    </ligand>
</feature>
<dbReference type="HAMAP" id="MF_01152">
    <property type="entry name" value="DnaJ"/>
    <property type="match status" value="1"/>
</dbReference>
<feature type="repeat" description="CXXCXGXG motif" evidence="11">
    <location>
        <begin position="211"/>
        <end position="218"/>
    </location>
</feature>
<evidence type="ECO:0000256" key="10">
    <source>
        <dbReference type="ARBA" id="ARBA00067609"/>
    </source>
</evidence>
<comment type="similarity">
    <text evidence="9 11">Belongs to the DnaJ family.</text>
</comment>
<comment type="caution">
    <text evidence="15">The sequence shown here is derived from an EMBL/GenBank/DDBJ whole genome shotgun (WGS) entry which is preliminary data.</text>
</comment>
<comment type="subcellular location">
    <subcellularLocation>
        <location evidence="11">Cytoplasm</location>
    </subcellularLocation>
</comment>
<dbReference type="GeneID" id="93485534"/>
<comment type="cofactor">
    <cofactor evidence="11">
        <name>Zn(2+)</name>
        <dbReference type="ChEBI" id="CHEBI:29105"/>
    </cofactor>
    <text evidence="11">Binds 2 Zn(2+) ions per monomer.</text>
</comment>
<feature type="binding site" evidence="11">
    <location>
        <position position="174"/>
    </location>
    <ligand>
        <name>Zn(2+)</name>
        <dbReference type="ChEBI" id="CHEBI:29105"/>
        <label>2</label>
    </ligand>
</feature>
<keyword evidence="4 11" id="KW-0677">Repeat</keyword>
<dbReference type="OrthoDB" id="9779889at2"/>
<dbReference type="GO" id="GO:0006260">
    <property type="term" value="P:DNA replication"/>
    <property type="evidence" value="ECO:0007669"/>
    <property type="project" value="UniProtKB-KW"/>
</dbReference>
<dbReference type="AlphaFoldDB" id="A0A841R3R3"/>
<keyword evidence="16" id="KW-1185">Reference proteome</keyword>
<dbReference type="NCBIfam" id="NF008035">
    <property type="entry name" value="PRK10767.1"/>
    <property type="match status" value="1"/>
</dbReference>
<dbReference type="GO" id="GO:0005524">
    <property type="term" value="F:ATP binding"/>
    <property type="evidence" value="ECO:0007669"/>
    <property type="project" value="InterPro"/>
</dbReference>
<dbReference type="EMBL" id="JACHHI010000001">
    <property type="protein sequence ID" value="MBB6477222.1"/>
    <property type="molecule type" value="Genomic_DNA"/>
</dbReference>
<evidence type="ECO:0000256" key="5">
    <source>
        <dbReference type="ARBA" id="ARBA00022771"/>
    </source>
</evidence>
<dbReference type="Gene3D" id="2.10.230.10">
    <property type="entry name" value="Heat shock protein DnaJ, cysteine-rich domain"/>
    <property type="match status" value="1"/>
</dbReference>
<dbReference type="InterPro" id="IPR008971">
    <property type="entry name" value="HSP40/DnaJ_pept-bd"/>
</dbReference>
<name>A0A841R3R3_9FIRM</name>
<dbReference type="CDD" id="cd10747">
    <property type="entry name" value="DnaJ_C"/>
    <property type="match status" value="1"/>
</dbReference>
<keyword evidence="2 11" id="KW-0235">DNA replication</keyword>
<dbReference type="CDD" id="cd06257">
    <property type="entry name" value="DnaJ"/>
    <property type="match status" value="1"/>
</dbReference>
<dbReference type="Gene3D" id="2.60.260.20">
    <property type="entry name" value="Urease metallochaperone UreE, N-terminal domain"/>
    <property type="match status" value="2"/>
</dbReference>
<dbReference type="PRINTS" id="PR00625">
    <property type="entry name" value="JDOMAIN"/>
</dbReference>
<dbReference type="PROSITE" id="PS00636">
    <property type="entry name" value="DNAJ_1"/>
    <property type="match status" value="1"/>
</dbReference>
<proteinExistence type="inferred from homology"/>
<accession>A0A841R3R3</accession>
<dbReference type="GO" id="GO:0051082">
    <property type="term" value="F:unfolded protein binding"/>
    <property type="evidence" value="ECO:0007669"/>
    <property type="project" value="UniProtKB-UniRule"/>
</dbReference>
<keyword evidence="1 11" id="KW-0963">Cytoplasm</keyword>
<evidence type="ECO:0000256" key="1">
    <source>
        <dbReference type="ARBA" id="ARBA00022490"/>
    </source>
</evidence>
<feature type="binding site" evidence="11">
    <location>
        <position position="154"/>
    </location>
    <ligand>
        <name>Zn(2+)</name>
        <dbReference type="ChEBI" id="CHEBI:29105"/>
        <label>1</label>
    </ligand>
</feature>